<organism evidence="1 2">
    <name type="scientific">Candidatus Prevotella avicola</name>
    <dbReference type="NCBI Taxonomy" id="2838738"/>
    <lineage>
        <taxon>Bacteria</taxon>
        <taxon>Pseudomonadati</taxon>
        <taxon>Bacteroidota</taxon>
        <taxon>Bacteroidia</taxon>
        <taxon>Bacteroidales</taxon>
        <taxon>Prevotellaceae</taxon>
        <taxon>Prevotella</taxon>
    </lineage>
</organism>
<name>A0A9D2FX64_9BACT</name>
<gene>
    <name evidence="1" type="ORF">H9966_00460</name>
</gene>
<evidence type="ECO:0008006" key="3">
    <source>
        <dbReference type="Google" id="ProtNLM"/>
    </source>
</evidence>
<dbReference type="EMBL" id="DXBE01000006">
    <property type="protein sequence ID" value="HIZ68356.1"/>
    <property type="molecule type" value="Genomic_DNA"/>
</dbReference>
<reference evidence="1" key="1">
    <citation type="journal article" date="2021" name="PeerJ">
        <title>Extensive microbial diversity within the chicken gut microbiome revealed by metagenomics and culture.</title>
        <authorList>
            <person name="Gilroy R."/>
            <person name="Ravi A."/>
            <person name="Getino M."/>
            <person name="Pursley I."/>
            <person name="Horton D.L."/>
            <person name="Alikhan N.F."/>
            <person name="Baker D."/>
            <person name="Gharbi K."/>
            <person name="Hall N."/>
            <person name="Watson M."/>
            <person name="Adriaenssens E.M."/>
            <person name="Foster-Nyarko E."/>
            <person name="Jarju S."/>
            <person name="Secka A."/>
            <person name="Antonio M."/>
            <person name="Oren A."/>
            <person name="Chaudhuri R.R."/>
            <person name="La Ragione R."/>
            <person name="Hildebrand F."/>
            <person name="Pallen M.J."/>
        </authorList>
    </citation>
    <scope>NUCLEOTIDE SEQUENCE</scope>
    <source>
        <strain evidence="1">ChiHecec3B27-8219</strain>
    </source>
</reference>
<dbReference type="AlphaFoldDB" id="A0A9D2FX64"/>
<evidence type="ECO:0000313" key="2">
    <source>
        <dbReference type="Proteomes" id="UP000824055"/>
    </source>
</evidence>
<dbReference type="Proteomes" id="UP000824055">
    <property type="component" value="Unassembled WGS sequence"/>
</dbReference>
<reference evidence="1" key="2">
    <citation type="submission" date="2021-04" db="EMBL/GenBank/DDBJ databases">
        <authorList>
            <person name="Gilroy R."/>
        </authorList>
    </citation>
    <scope>NUCLEOTIDE SEQUENCE</scope>
    <source>
        <strain evidence="1">ChiHecec3B27-8219</strain>
    </source>
</reference>
<evidence type="ECO:0000313" key="1">
    <source>
        <dbReference type="EMBL" id="HIZ68356.1"/>
    </source>
</evidence>
<accession>A0A9D2FX64</accession>
<protein>
    <recommendedName>
        <fullName evidence="3">RiboL-PSP-HEPN domain-containing protein</fullName>
    </recommendedName>
</protein>
<comment type="caution">
    <text evidence="1">The sequence shown here is derived from an EMBL/GenBank/DDBJ whole genome shotgun (WGS) entry which is preliminary data.</text>
</comment>
<proteinExistence type="predicted"/>
<sequence length="268" mass="30584">MSTKKIYVNGGIAIHTPYFCYRNAGAHYNEPPAGAEILECDEEVDGCPCINITEEKAPSIFNEYYAKTFFSTICQFSDFIYKSYQDGYDQYQDTISGVKEVLGLLNSTTGNLKHELMIMAYGGVFTALDTFVADTILTRITHDQDSFSKCVSCLRLKCEKKKELKEQLQKMWDENLLGDVEQKVIDSVLRTSFCNIETIKDFYKSVFSVSIVDEGGKMRNYFHNRNLIIHRNGKRKNGTFVIDSTKTIFTLIQDADAFVKQIMTKITQ</sequence>